<accession>A0A9P0Q445</accession>
<gene>
    <name evidence="1" type="ORF">ACAOBT_LOCUS28506</name>
</gene>
<reference evidence="1" key="1">
    <citation type="submission" date="2022-03" db="EMBL/GenBank/DDBJ databases">
        <authorList>
            <person name="Sayadi A."/>
        </authorList>
    </citation>
    <scope>NUCLEOTIDE SEQUENCE</scope>
</reference>
<keyword evidence="2" id="KW-1185">Reference proteome</keyword>
<dbReference type="AlphaFoldDB" id="A0A9P0Q445"/>
<dbReference type="EMBL" id="CAKOFQ010007636">
    <property type="protein sequence ID" value="CAH2005367.1"/>
    <property type="molecule type" value="Genomic_DNA"/>
</dbReference>
<sequence length="243" mass="28600">MEEVKFIGKSELYCKQIYRVEETPPPSPAPSLQPRAENLSALNRHRMRKRRTIFSAKIESLEDKVDDSTDIAHKSQCSIIIRYVNLEGKLVERFLGFHDRLKNELQLIYSDDQYQNMEPRLLKESLFENRSIFKEAYKLLCLILTIPSTIPYANNCDDSEVVFNNGKWSSYTPQQLKRPKTTKLSCTKTVQNKKYISVNYLLMEEKLNFLKLQKEKFIEEHDKKMAIYQKKGSAVRFTDQCIR</sequence>
<comment type="caution">
    <text evidence="1">The sequence shown here is derived from an EMBL/GenBank/DDBJ whole genome shotgun (WGS) entry which is preliminary data.</text>
</comment>
<evidence type="ECO:0000313" key="1">
    <source>
        <dbReference type="EMBL" id="CAH2005367.1"/>
    </source>
</evidence>
<protein>
    <submittedName>
        <fullName evidence="1">Uncharacterized protein</fullName>
    </submittedName>
</protein>
<dbReference type="OrthoDB" id="6783420at2759"/>
<evidence type="ECO:0000313" key="2">
    <source>
        <dbReference type="Proteomes" id="UP001152888"/>
    </source>
</evidence>
<name>A0A9P0Q445_ACAOB</name>
<proteinExistence type="predicted"/>
<dbReference type="Proteomes" id="UP001152888">
    <property type="component" value="Unassembled WGS sequence"/>
</dbReference>
<organism evidence="1 2">
    <name type="scientific">Acanthoscelides obtectus</name>
    <name type="common">Bean weevil</name>
    <name type="synonym">Bruchus obtectus</name>
    <dbReference type="NCBI Taxonomy" id="200917"/>
    <lineage>
        <taxon>Eukaryota</taxon>
        <taxon>Metazoa</taxon>
        <taxon>Ecdysozoa</taxon>
        <taxon>Arthropoda</taxon>
        <taxon>Hexapoda</taxon>
        <taxon>Insecta</taxon>
        <taxon>Pterygota</taxon>
        <taxon>Neoptera</taxon>
        <taxon>Endopterygota</taxon>
        <taxon>Coleoptera</taxon>
        <taxon>Polyphaga</taxon>
        <taxon>Cucujiformia</taxon>
        <taxon>Chrysomeloidea</taxon>
        <taxon>Chrysomelidae</taxon>
        <taxon>Bruchinae</taxon>
        <taxon>Bruchini</taxon>
        <taxon>Acanthoscelides</taxon>
    </lineage>
</organism>